<keyword evidence="2" id="KW-1185">Reference proteome</keyword>
<organism evidence="1 2">
    <name type="scientific">Chlorella ohadii</name>
    <dbReference type="NCBI Taxonomy" id="2649997"/>
    <lineage>
        <taxon>Eukaryota</taxon>
        <taxon>Viridiplantae</taxon>
        <taxon>Chlorophyta</taxon>
        <taxon>core chlorophytes</taxon>
        <taxon>Trebouxiophyceae</taxon>
        <taxon>Chlorellales</taxon>
        <taxon>Chlorellaceae</taxon>
        <taxon>Chlorella clade</taxon>
        <taxon>Chlorella</taxon>
    </lineage>
</organism>
<evidence type="ECO:0000313" key="1">
    <source>
        <dbReference type="EMBL" id="KAI7840825.1"/>
    </source>
</evidence>
<dbReference type="AlphaFoldDB" id="A0AAD5DRV2"/>
<proteinExistence type="predicted"/>
<name>A0AAD5DRV2_9CHLO</name>
<gene>
    <name evidence="1" type="ORF">COHA_005471</name>
</gene>
<evidence type="ECO:0000313" key="2">
    <source>
        <dbReference type="Proteomes" id="UP001205105"/>
    </source>
</evidence>
<accession>A0AAD5DRV2</accession>
<evidence type="ECO:0008006" key="3">
    <source>
        <dbReference type="Google" id="ProtNLM"/>
    </source>
</evidence>
<dbReference type="Proteomes" id="UP001205105">
    <property type="component" value="Unassembled WGS sequence"/>
</dbReference>
<sequence length="104" mass="11415">MVEVRSGRWQEKRQFELLECTPDTGIAELKARALAAAAATADAEAPPDRWQLVQREAPQELTFLGQTCLDERQLSDYGVNQDFIQQVAGFVLRPAAAAEARAAA</sequence>
<protein>
    <recommendedName>
        <fullName evidence="3">Ubiquitin-like domain-containing protein</fullName>
    </recommendedName>
</protein>
<dbReference type="EMBL" id="JADXDR010000072">
    <property type="protein sequence ID" value="KAI7840825.1"/>
    <property type="molecule type" value="Genomic_DNA"/>
</dbReference>
<reference evidence="1" key="1">
    <citation type="submission" date="2020-11" db="EMBL/GenBank/DDBJ databases">
        <title>Chlorella ohadii genome sequencing and assembly.</title>
        <authorList>
            <person name="Murik O."/>
            <person name="Treves H."/>
            <person name="Kedem I."/>
            <person name="Shotland Y."/>
            <person name="Kaplan A."/>
        </authorList>
    </citation>
    <scope>NUCLEOTIDE SEQUENCE</scope>
    <source>
        <strain evidence="1">1</strain>
    </source>
</reference>
<comment type="caution">
    <text evidence="1">The sequence shown here is derived from an EMBL/GenBank/DDBJ whole genome shotgun (WGS) entry which is preliminary data.</text>
</comment>